<feature type="domain" description="OmpA-like" evidence="8">
    <location>
        <begin position="398"/>
        <end position="513"/>
    </location>
</feature>
<sequence>MKRILLLLTIPLLCSQQSRAQMRIGVLGGFQQSTVIETNDLPDWSELKSRYQKRGGAQIGFLADLPFSKDSRLFFQPAVIFSQKGRKYSFAKDSTVVIDVPLSPVDSIINTVYSETRKQYQNYIDIPLNLVYKFRLGKKTSFLIGGGPYVSFYYNATDKTDKYVIGVSYKAEEEEIMVGKGDNKYRSFDWGVNGTAGFEFGRVFLTANYSRGLSNFYSPAAYTATDYKHEVMGIRLGVFLGQPVQLGERDRDADGIPDKEDMCPTLPGTLATKGCPDQDGDGIIDIQDSCAHEYGPVENHGCPYIDRDKDGVLDKLDKCPDVPGPRENNGCPYTDRDKDGIADKDDKCPDVPGLARYDGCPAPDSDGDGLTDEEDKCPKEKGPVSNNGCPVKEVKQEVIQKVTSAAKSIAFKVNKAELTPASFQVLDQVVLLLKDDESLQLTIEGHTSAEGSRELNMRLSTERAETVKKYLESKGVETTRLKAIGFGPDKPLTQGRTSEEKAKNRRVELKLSN</sequence>
<dbReference type="SUPFAM" id="SSF103088">
    <property type="entry name" value="OmpA-like"/>
    <property type="match status" value="1"/>
</dbReference>
<evidence type="ECO:0000256" key="7">
    <source>
        <dbReference type="SAM" id="SignalP"/>
    </source>
</evidence>
<accession>A0ABS9KWF0</accession>
<evidence type="ECO:0000256" key="3">
    <source>
        <dbReference type="ARBA" id="ARBA00023136"/>
    </source>
</evidence>
<dbReference type="RefSeq" id="WP_237875176.1">
    <property type="nucleotide sequence ID" value="NZ_JAKLTR010000014.1"/>
</dbReference>
<dbReference type="Pfam" id="PF00691">
    <property type="entry name" value="OmpA"/>
    <property type="match status" value="1"/>
</dbReference>
<comment type="subcellular location">
    <subcellularLocation>
        <location evidence="1">Cell outer membrane</location>
    </subcellularLocation>
</comment>
<gene>
    <name evidence="9" type="ORF">LZZ85_20225</name>
</gene>
<dbReference type="SUPFAM" id="SSF103647">
    <property type="entry name" value="TSP type-3 repeat"/>
    <property type="match status" value="2"/>
</dbReference>
<feature type="compositionally biased region" description="Acidic residues" evidence="6">
    <location>
        <begin position="365"/>
        <end position="375"/>
    </location>
</feature>
<feature type="chain" id="PRO_5047214068" evidence="7">
    <location>
        <begin position="21"/>
        <end position="513"/>
    </location>
</feature>
<keyword evidence="4" id="KW-0998">Cell outer membrane</keyword>
<dbReference type="Pfam" id="PF13568">
    <property type="entry name" value="OMP_b-brl_2"/>
    <property type="match status" value="1"/>
</dbReference>
<dbReference type="PANTHER" id="PTHR30329:SF21">
    <property type="entry name" value="LIPOPROTEIN YIAD-RELATED"/>
    <property type="match status" value="1"/>
</dbReference>
<dbReference type="InterPro" id="IPR006664">
    <property type="entry name" value="OMP_bac"/>
</dbReference>
<feature type="signal peptide" evidence="7">
    <location>
        <begin position="1"/>
        <end position="20"/>
    </location>
</feature>
<proteinExistence type="predicted"/>
<evidence type="ECO:0000259" key="8">
    <source>
        <dbReference type="PROSITE" id="PS51123"/>
    </source>
</evidence>
<keyword evidence="10" id="KW-1185">Reference proteome</keyword>
<dbReference type="Gene3D" id="4.10.1080.10">
    <property type="entry name" value="TSP type-3 repeat"/>
    <property type="match status" value="1"/>
</dbReference>
<evidence type="ECO:0000256" key="2">
    <source>
        <dbReference type="ARBA" id="ARBA00022729"/>
    </source>
</evidence>
<dbReference type="Proteomes" id="UP001165367">
    <property type="component" value="Unassembled WGS sequence"/>
</dbReference>
<dbReference type="InterPro" id="IPR006665">
    <property type="entry name" value="OmpA-like"/>
</dbReference>
<evidence type="ECO:0000256" key="6">
    <source>
        <dbReference type="SAM" id="MobiDB-lite"/>
    </source>
</evidence>
<dbReference type="PRINTS" id="PR01021">
    <property type="entry name" value="OMPADOMAIN"/>
</dbReference>
<dbReference type="InterPro" id="IPR050330">
    <property type="entry name" value="Bact_OuterMem_StrucFunc"/>
</dbReference>
<evidence type="ECO:0000313" key="10">
    <source>
        <dbReference type="Proteomes" id="UP001165367"/>
    </source>
</evidence>
<dbReference type="CDD" id="cd07185">
    <property type="entry name" value="OmpA_C-like"/>
    <property type="match status" value="1"/>
</dbReference>
<organism evidence="9 10">
    <name type="scientific">Terrimonas ginsenosidimutans</name>
    <dbReference type="NCBI Taxonomy" id="2908004"/>
    <lineage>
        <taxon>Bacteria</taxon>
        <taxon>Pseudomonadati</taxon>
        <taxon>Bacteroidota</taxon>
        <taxon>Chitinophagia</taxon>
        <taxon>Chitinophagales</taxon>
        <taxon>Chitinophagaceae</taxon>
        <taxon>Terrimonas</taxon>
    </lineage>
</organism>
<feature type="region of interest" description="Disordered" evidence="6">
    <location>
        <begin position="484"/>
        <end position="513"/>
    </location>
</feature>
<feature type="compositionally biased region" description="Basic and acidic residues" evidence="6">
    <location>
        <begin position="497"/>
        <end position="513"/>
    </location>
</feature>
<evidence type="ECO:0000256" key="4">
    <source>
        <dbReference type="ARBA" id="ARBA00023237"/>
    </source>
</evidence>
<comment type="caution">
    <text evidence="9">The sequence shown here is derived from an EMBL/GenBank/DDBJ whole genome shotgun (WGS) entry which is preliminary data.</text>
</comment>
<dbReference type="Pfam" id="PF02412">
    <property type="entry name" value="TSP_3"/>
    <property type="match status" value="2"/>
</dbReference>
<feature type="region of interest" description="Disordered" evidence="6">
    <location>
        <begin position="319"/>
        <end position="384"/>
    </location>
</feature>
<dbReference type="InterPro" id="IPR036737">
    <property type="entry name" value="OmpA-like_sf"/>
</dbReference>
<keyword evidence="3 5" id="KW-0472">Membrane</keyword>
<keyword evidence="2 7" id="KW-0732">Signal</keyword>
<protein>
    <submittedName>
        <fullName evidence="9">OmpA family protein</fullName>
    </submittedName>
</protein>
<dbReference type="InterPro" id="IPR003367">
    <property type="entry name" value="Thrombospondin_3-like_rpt"/>
</dbReference>
<dbReference type="Gene3D" id="3.30.1330.60">
    <property type="entry name" value="OmpA-like domain"/>
    <property type="match status" value="1"/>
</dbReference>
<dbReference type="InterPro" id="IPR028974">
    <property type="entry name" value="TSP_type-3_rpt"/>
</dbReference>
<dbReference type="InterPro" id="IPR025665">
    <property type="entry name" value="Beta-barrel_OMP_2"/>
</dbReference>
<evidence type="ECO:0000256" key="1">
    <source>
        <dbReference type="ARBA" id="ARBA00004442"/>
    </source>
</evidence>
<dbReference type="PANTHER" id="PTHR30329">
    <property type="entry name" value="STATOR ELEMENT OF FLAGELLAR MOTOR COMPLEX"/>
    <property type="match status" value="1"/>
</dbReference>
<dbReference type="PROSITE" id="PS51123">
    <property type="entry name" value="OMPA_2"/>
    <property type="match status" value="1"/>
</dbReference>
<name>A0ABS9KWF0_9BACT</name>
<evidence type="ECO:0000256" key="5">
    <source>
        <dbReference type="PROSITE-ProRule" id="PRU00473"/>
    </source>
</evidence>
<dbReference type="EMBL" id="JAKLTR010000014">
    <property type="protein sequence ID" value="MCG2616638.1"/>
    <property type="molecule type" value="Genomic_DNA"/>
</dbReference>
<reference evidence="9" key="1">
    <citation type="submission" date="2022-01" db="EMBL/GenBank/DDBJ databases">
        <authorList>
            <person name="Jo J.-H."/>
            <person name="Im W.-T."/>
        </authorList>
    </citation>
    <scope>NUCLEOTIDE SEQUENCE</scope>
    <source>
        <strain evidence="9">NA20</strain>
    </source>
</reference>
<evidence type="ECO:0000313" key="9">
    <source>
        <dbReference type="EMBL" id="MCG2616638.1"/>
    </source>
</evidence>
<feature type="compositionally biased region" description="Basic and acidic residues" evidence="6">
    <location>
        <begin position="334"/>
        <end position="349"/>
    </location>
</feature>